<evidence type="ECO:0000313" key="9">
    <source>
        <dbReference type="Proteomes" id="UP000077202"/>
    </source>
</evidence>
<evidence type="ECO:0000256" key="3">
    <source>
        <dbReference type="ARBA" id="ARBA00022989"/>
    </source>
</evidence>
<evidence type="ECO:0000256" key="1">
    <source>
        <dbReference type="ARBA" id="ARBA00004141"/>
    </source>
</evidence>
<proteinExistence type="predicted"/>
<dbReference type="AlphaFoldDB" id="A0A176VYZ7"/>
<evidence type="ECO:0000313" key="8">
    <source>
        <dbReference type="EMBL" id="OAE26028.1"/>
    </source>
</evidence>
<evidence type="ECO:0000259" key="7">
    <source>
        <dbReference type="PROSITE" id="PS50922"/>
    </source>
</evidence>
<dbReference type="InterPro" id="IPR006634">
    <property type="entry name" value="TLC-dom"/>
</dbReference>
<feature type="domain" description="TLC" evidence="7">
    <location>
        <begin position="28"/>
        <end position="227"/>
    </location>
</feature>
<keyword evidence="2 5" id="KW-0812">Transmembrane</keyword>
<dbReference type="InterPro" id="IPR042512">
    <property type="entry name" value="TLCD5"/>
</dbReference>
<dbReference type="Proteomes" id="UP000077202">
    <property type="component" value="Unassembled WGS sequence"/>
</dbReference>
<evidence type="ECO:0000256" key="4">
    <source>
        <dbReference type="ARBA" id="ARBA00023136"/>
    </source>
</evidence>
<protein>
    <recommendedName>
        <fullName evidence="7">TLC domain-containing protein</fullName>
    </recommendedName>
</protein>
<dbReference type="Pfam" id="PF03798">
    <property type="entry name" value="TRAM_LAG1_CLN8"/>
    <property type="match status" value="1"/>
</dbReference>
<keyword evidence="3 6" id="KW-1133">Transmembrane helix</keyword>
<feature type="transmembrane region" description="Helical" evidence="6">
    <location>
        <begin position="170"/>
        <end position="188"/>
    </location>
</feature>
<dbReference type="SMART" id="SM00724">
    <property type="entry name" value="TLC"/>
    <property type="match status" value="1"/>
</dbReference>
<evidence type="ECO:0000256" key="6">
    <source>
        <dbReference type="SAM" id="Phobius"/>
    </source>
</evidence>
<dbReference type="PANTHER" id="PTHR31898">
    <property type="entry name" value="TRANSMEMBRANE PROTEIN 136"/>
    <property type="match status" value="1"/>
</dbReference>
<feature type="transmembrane region" description="Helical" evidence="6">
    <location>
        <begin position="37"/>
        <end position="55"/>
    </location>
</feature>
<organism evidence="8 9">
    <name type="scientific">Marchantia polymorpha subsp. ruderalis</name>
    <dbReference type="NCBI Taxonomy" id="1480154"/>
    <lineage>
        <taxon>Eukaryota</taxon>
        <taxon>Viridiplantae</taxon>
        <taxon>Streptophyta</taxon>
        <taxon>Embryophyta</taxon>
        <taxon>Marchantiophyta</taxon>
        <taxon>Marchantiopsida</taxon>
        <taxon>Marchantiidae</taxon>
        <taxon>Marchantiales</taxon>
        <taxon>Marchantiaceae</taxon>
        <taxon>Marchantia</taxon>
    </lineage>
</organism>
<name>A0A176VYZ7_MARPO</name>
<reference evidence="8" key="1">
    <citation type="submission" date="2016-03" db="EMBL/GenBank/DDBJ databases">
        <title>Mechanisms controlling the formation of the plant cell surface in tip-growing cells are functionally conserved among land plants.</title>
        <authorList>
            <person name="Honkanen S."/>
            <person name="Jones V.A."/>
            <person name="Morieri G."/>
            <person name="Champion C."/>
            <person name="Hetherington A.J."/>
            <person name="Kelly S."/>
            <person name="Saint-Marcoux D."/>
            <person name="Proust H."/>
            <person name="Prescott H."/>
            <person name="Dolan L."/>
        </authorList>
    </citation>
    <scope>NUCLEOTIDE SEQUENCE [LARGE SCALE GENOMIC DNA]</scope>
    <source>
        <tissue evidence="8">Whole gametophyte</tissue>
    </source>
</reference>
<keyword evidence="9" id="KW-1185">Reference proteome</keyword>
<dbReference type="GO" id="GO:0016020">
    <property type="term" value="C:membrane"/>
    <property type="evidence" value="ECO:0007669"/>
    <property type="project" value="UniProtKB-SubCell"/>
</dbReference>
<accession>A0A176VYZ7</accession>
<keyword evidence="4 5" id="KW-0472">Membrane</keyword>
<feature type="transmembrane region" description="Helical" evidence="6">
    <location>
        <begin position="75"/>
        <end position="94"/>
    </location>
</feature>
<evidence type="ECO:0000256" key="2">
    <source>
        <dbReference type="ARBA" id="ARBA00022692"/>
    </source>
</evidence>
<dbReference type="EMBL" id="LVLJ01002264">
    <property type="protein sequence ID" value="OAE26028.1"/>
    <property type="molecule type" value="Genomic_DNA"/>
</dbReference>
<dbReference type="PROSITE" id="PS50922">
    <property type="entry name" value="TLC"/>
    <property type="match status" value="1"/>
</dbReference>
<feature type="transmembrane region" description="Helical" evidence="6">
    <location>
        <begin position="200"/>
        <end position="219"/>
    </location>
</feature>
<gene>
    <name evidence="8" type="ORF">AXG93_4601s1270</name>
</gene>
<sequence>MADWQGLAVGTVAWGAGFGIVTALLGKKKSGEFCNRCVSMVHVFVAAYLCMASVSDWSRPLDGIGGPSSALQMRAIKTSLAYFVYDFFCCLVVFPRDIGNAVHHIITIMGLGYGFMTQTCPNEAKDVMQCGTELVACLWLMELSNPFMHARELFKEFGIKDTPLNMANDLSFVVIFTLARMGVGPYVVYHTLNSQSTPVVKFGAVGIQVVSVFWFYKIARMVMYKLTKKKKKAV</sequence>
<comment type="caution">
    <text evidence="8">The sequence shown here is derived from an EMBL/GenBank/DDBJ whole genome shotgun (WGS) entry which is preliminary data.</text>
</comment>
<comment type="subcellular location">
    <subcellularLocation>
        <location evidence="1">Membrane</location>
        <topology evidence="1">Multi-pass membrane protein</topology>
    </subcellularLocation>
</comment>
<feature type="transmembrane region" description="Helical" evidence="6">
    <location>
        <begin position="6"/>
        <end position="25"/>
    </location>
</feature>
<dbReference type="PANTHER" id="PTHR31898:SF1">
    <property type="entry name" value="TLC DOMAIN-CONTAINING PROTEIN 5"/>
    <property type="match status" value="1"/>
</dbReference>
<evidence type="ECO:0000256" key="5">
    <source>
        <dbReference type="PROSITE-ProRule" id="PRU00205"/>
    </source>
</evidence>